<evidence type="ECO:0000313" key="1">
    <source>
        <dbReference type="EMBL" id="RDH25662.1"/>
    </source>
</evidence>
<reference evidence="1 2" key="1">
    <citation type="submission" date="2018-07" db="EMBL/GenBank/DDBJ databases">
        <title>Section-level genome sequencing of Aspergillus section Nigri to investigate inter- and intra-species variation.</title>
        <authorList>
            <consortium name="DOE Joint Genome Institute"/>
            <person name="Vesth T.C."/>
            <person name="Nybo J.L."/>
            <person name="Theobald S."/>
            <person name="Frisvad J.C."/>
            <person name="Larsen T.O."/>
            <person name="Nielsen K.F."/>
            <person name="Hoof J.B."/>
            <person name="Brandl J."/>
            <person name="Salamov A."/>
            <person name="Riley R."/>
            <person name="Gladden J.M."/>
            <person name="Phatale P."/>
            <person name="Nielsen M.T."/>
            <person name="Lyhne E.K."/>
            <person name="Kogle M.E."/>
            <person name="Strasser K."/>
            <person name="McDonnell E."/>
            <person name="Barry K."/>
            <person name="Clum A."/>
            <person name="Chen C."/>
            <person name="Nolan M."/>
            <person name="Sandor L."/>
            <person name="Kuo A."/>
            <person name="Lipzen A."/>
            <person name="Hainaut M."/>
            <person name="Drula E."/>
            <person name="Tsang A."/>
            <person name="Magnuson J.K."/>
            <person name="Henrissat B."/>
            <person name="Wiebenga A."/>
            <person name="Simmons B.A."/>
            <person name="Makela M.R."/>
            <person name="De vries R.P."/>
            <person name="Grigoriev I.V."/>
            <person name="Mortensen U.H."/>
            <person name="Baker S.E."/>
            <person name="Andersen M.R."/>
        </authorList>
    </citation>
    <scope>NUCLEOTIDE SEQUENCE [LARGE SCALE GENOMIC DNA]</scope>
    <source>
        <strain evidence="1 2">ATCC 13496</strain>
    </source>
</reference>
<accession>A0A370CH68</accession>
<sequence length="271" mass="29654">MAHSSERPLPPGKLFGGDPAIIPKLRLWHGAYTAALICPPSGHNVVLASLPKGSQGTASTAAVAIHPTRTFPAIELRCCAPDGIMGGDVEYDMGKEITSGFRRKGISCPPPTESPCSVESRRKFLSDILRNHPGLREYHRPLSETDTLYPAAYTHGEGGGSCASCDKTEAIQWRPRMPSNESCDFYGNIASGNRMINNSRKRDMMATEYGGSPCIVIRGSLHYCDSHQNDDWHAYAAGAAAALAKDTLTSTPWPREYYSDTARLWRQRPQF</sequence>
<dbReference type="AlphaFoldDB" id="A0A370CH68"/>
<name>A0A370CH68_ASPNG</name>
<dbReference type="SUPFAM" id="SSF53167">
    <property type="entry name" value="Purine and uridine phosphorylases"/>
    <property type="match status" value="1"/>
</dbReference>
<dbReference type="PANTHER" id="PTHR46082:SF6">
    <property type="entry name" value="AAA+ ATPASE DOMAIN-CONTAINING PROTEIN-RELATED"/>
    <property type="match status" value="1"/>
</dbReference>
<dbReference type="GO" id="GO:0003824">
    <property type="term" value="F:catalytic activity"/>
    <property type="evidence" value="ECO:0007669"/>
    <property type="project" value="InterPro"/>
</dbReference>
<dbReference type="InterPro" id="IPR053137">
    <property type="entry name" value="NLR-like"/>
</dbReference>
<dbReference type="GO" id="GO:0009116">
    <property type="term" value="P:nucleoside metabolic process"/>
    <property type="evidence" value="ECO:0007669"/>
    <property type="project" value="InterPro"/>
</dbReference>
<proteinExistence type="predicted"/>
<protein>
    <submittedName>
        <fullName evidence="1">Uncharacterized protein</fullName>
    </submittedName>
</protein>
<evidence type="ECO:0000313" key="2">
    <source>
        <dbReference type="Proteomes" id="UP000253845"/>
    </source>
</evidence>
<dbReference type="VEuPathDB" id="FungiDB:M747DRAFT_320072"/>
<dbReference type="Proteomes" id="UP000253845">
    <property type="component" value="Unassembled WGS sequence"/>
</dbReference>
<organism evidence="1 2">
    <name type="scientific">Aspergillus niger ATCC 13496</name>
    <dbReference type="NCBI Taxonomy" id="1353008"/>
    <lineage>
        <taxon>Eukaryota</taxon>
        <taxon>Fungi</taxon>
        <taxon>Dikarya</taxon>
        <taxon>Ascomycota</taxon>
        <taxon>Pezizomycotina</taxon>
        <taxon>Eurotiomycetes</taxon>
        <taxon>Eurotiomycetidae</taxon>
        <taxon>Eurotiales</taxon>
        <taxon>Aspergillaceae</taxon>
        <taxon>Aspergillus</taxon>
        <taxon>Aspergillus subgen. Circumdati</taxon>
    </lineage>
</organism>
<gene>
    <name evidence="1" type="ORF">M747DRAFT_320072</name>
</gene>
<dbReference type="Gene3D" id="3.40.50.1580">
    <property type="entry name" value="Nucleoside phosphorylase domain"/>
    <property type="match status" value="1"/>
</dbReference>
<dbReference type="PANTHER" id="PTHR46082">
    <property type="entry name" value="ATP/GTP-BINDING PROTEIN-RELATED"/>
    <property type="match status" value="1"/>
</dbReference>
<dbReference type="InterPro" id="IPR035994">
    <property type="entry name" value="Nucleoside_phosphorylase_sf"/>
</dbReference>
<dbReference type="EMBL" id="KZ851899">
    <property type="protein sequence ID" value="RDH25662.1"/>
    <property type="molecule type" value="Genomic_DNA"/>
</dbReference>